<dbReference type="EMBL" id="DMND01000195">
    <property type="protein sequence ID" value="HAN28934.1"/>
    <property type="molecule type" value="Genomic_DNA"/>
</dbReference>
<reference evidence="10 11" key="1">
    <citation type="journal article" date="2018" name="Nat. Biotechnol.">
        <title>A standardized bacterial taxonomy based on genome phylogeny substantially revises the tree of life.</title>
        <authorList>
            <person name="Parks D.H."/>
            <person name="Chuvochina M."/>
            <person name="Waite D.W."/>
            <person name="Rinke C."/>
            <person name="Skarshewski A."/>
            <person name="Chaumeil P.A."/>
            <person name="Hugenholtz P."/>
        </authorList>
    </citation>
    <scope>NUCLEOTIDE SEQUENCE [LARGE SCALE GENOMIC DNA]</scope>
    <source>
        <strain evidence="10">UBA9158</strain>
    </source>
</reference>
<dbReference type="GO" id="GO:0004252">
    <property type="term" value="F:serine-type endopeptidase activity"/>
    <property type="evidence" value="ECO:0007669"/>
    <property type="project" value="InterPro"/>
</dbReference>
<feature type="domain" description="Rhomboid protease N-terminal" evidence="9">
    <location>
        <begin position="7"/>
        <end position="69"/>
    </location>
</feature>
<dbReference type="InterPro" id="IPR038244">
    <property type="entry name" value="NRho_sf"/>
</dbReference>
<dbReference type="InterPro" id="IPR022764">
    <property type="entry name" value="Peptidase_S54_rhomboid_dom"/>
</dbReference>
<comment type="caution">
    <text evidence="10">The sequence shown here is derived from an EMBL/GenBank/DDBJ whole genome shotgun (WGS) entry which is preliminary data.</text>
</comment>
<name>A0A3C1KRG6_9GAMM</name>
<organism evidence="10 11">
    <name type="scientific">Haliea salexigens</name>
    <dbReference type="NCBI Taxonomy" id="287487"/>
    <lineage>
        <taxon>Bacteria</taxon>
        <taxon>Pseudomonadati</taxon>
        <taxon>Pseudomonadota</taxon>
        <taxon>Gammaproteobacteria</taxon>
        <taxon>Cellvibrionales</taxon>
        <taxon>Halieaceae</taxon>
        <taxon>Haliea</taxon>
    </lineage>
</organism>
<keyword evidence="10" id="KW-0378">Hydrolase</keyword>
<comment type="subcellular location">
    <subcellularLocation>
        <location evidence="1">Membrane</location>
        <topology evidence="1">Multi-pass membrane protein</topology>
    </subcellularLocation>
</comment>
<keyword evidence="3" id="KW-0997">Cell inner membrane</keyword>
<dbReference type="GO" id="GO:0016020">
    <property type="term" value="C:membrane"/>
    <property type="evidence" value="ECO:0007669"/>
    <property type="project" value="UniProtKB-SubCell"/>
</dbReference>
<feature type="transmembrane region" description="Helical" evidence="7">
    <location>
        <begin position="201"/>
        <end position="221"/>
    </location>
</feature>
<evidence type="ECO:0000256" key="6">
    <source>
        <dbReference type="ARBA" id="ARBA00023136"/>
    </source>
</evidence>
<sequence length="292" mass="31290">MPEGFVALRAAAGEDLRPFAALLQQQGIRCRIYEAAGDQVVEVAGEAQVHVAQTLYKAWRDGDIQLQLRAAPARSSARPELAAAWHQAPVTILLLLLSVAGFLLVYLGASAERLSLFTFTPFTINGNTLQFGEMGDQYWRLLTPAFLHFGWLHIVFNSLWLWELGARIERRLGSVHMLGLFVCIALVSNGCQFVFGGPSIFGGMSGVVYGLLGFSFAGARLQPVWGFEPSRPIMLLMVGWLLLCIAGVVEVLGFGAIANAAHVAGLLSGALLGALLALLSRRGGDSAGAGRL</sequence>
<dbReference type="Pfam" id="PF01694">
    <property type="entry name" value="Rhomboid"/>
    <property type="match status" value="1"/>
</dbReference>
<evidence type="ECO:0000313" key="11">
    <source>
        <dbReference type="Proteomes" id="UP000259273"/>
    </source>
</evidence>
<evidence type="ECO:0000259" key="8">
    <source>
        <dbReference type="Pfam" id="PF01694"/>
    </source>
</evidence>
<dbReference type="STRING" id="1121937.GCA_000423125_01625"/>
<evidence type="ECO:0000256" key="2">
    <source>
        <dbReference type="ARBA" id="ARBA00022475"/>
    </source>
</evidence>
<evidence type="ECO:0000256" key="5">
    <source>
        <dbReference type="ARBA" id="ARBA00022989"/>
    </source>
</evidence>
<dbReference type="InterPro" id="IPR035952">
    <property type="entry name" value="Rhomboid-like_sf"/>
</dbReference>
<dbReference type="SUPFAM" id="SSF144091">
    <property type="entry name" value="Rhomboid-like"/>
    <property type="match status" value="1"/>
</dbReference>
<keyword evidence="6 7" id="KW-0472">Membrane</keyword>
<feature type="transmembrane region" description="Helical" evidence="7">
    <location>
        <begin position="233"/>
        <end position="254"/>
    </location>
</feature>
<dbReference type="PANTHER" id="PTHR43066:SF26">
    <property type="entry name" value="RHOMBOID PROTEASE GLPG"/>
    <property type="match status" value="1"/>
</dbReference>
<dbReference type="Gene3D" id="3.30.70.2080">
    <property type="match status" value="1"/>
</dbReference>
<dbReference type="PANTHER" id="PTHR43066">
    <property type="entry name" value="RHOMBOID-RELATED PROTEIN"/>
    <property type="match status" value="1"/>
</dbReference>
<keyword evidence="4 7" id="KW-0812">Transmembrane</keyword>
<evidence type="ECO:0000256" key="7">
    <source>
        <dbReference type="SAM" id="Phobius"/>
    </source>
</evidence>
<proteinExistence type="predicted"/>
<feature type="transmembrane region" description="Helical" evidence="7">
    <location>
        <begin position="141"/>
        <end position="162"/>
    </location>
</feature>
<evidence type="ECO:0000313" key="10">
    <source>
        <dbReference type="EMBL" id="HAN28934.1"/>
    </source>
</evidence>
<dbReference type="Proteomes" id="UP000259273">
    <property type="component" value="Unassembled WGS sequence"/>
</dbReference>
<evidence type="ECO:0000256" key="4">
    <source>
        <dbReference type="ARBA" id="ARBA00022692"/>
    </source>
</evidence>
<dbReference type="InterPro" id="IPR031976">
    <property type="entry name" value="NRho"/>
</dbReference>
<keyword evidence="5 7" id="KW-1133">Transmembrane helix</keyword>
<evidence type="ECO:0000256" key="3">
    <source>
        <dbReference type="ARBA" id="ARBA00022519"/>
    </source>
</evidence>
<evidence type="ECO:0000259" key="9">
    <source>
        <dbReference type="Pfam" id="PF16733"/>
    </source>
</evidence>
<gene>
    <name evidence="10" type="ORF">DCP75_14660</name>
</gene>
<protein>
    <submittedName>
        <fullName evidence="10">Rhomboid family intramembrane serine protease</fullName>
    </submittedName>
</protein>
<keyword evidence="2" id="KW-1003">Cell membrane</keyword>
<accession>A0A3C1KRG6</accession>
<dbReference type="Pfam" id="PF16733">
    <property type="entry name" value="NRho"/>
    <property type="match status" value="1"/>
</dbReference>
<dbReference type="GO" id="GO:0006508">
    <property type="term" value="P:proteolysis"/>
    <property type="evidence" value="ECO:0007669"/>
    <property type="project" value="UniProtKB-KW"/>
</dbReference>
<evidence type="ECO:0000256" key="1">
    <source>
        <dbReference type="ARBA" id="ARBA00004141"/>
    </source>
</evidence>
<feature type="transmembrane region" description="Helical" evidence="7">
    <location>
        <begin position="88"/>
        <end position="109"/>
    </location>
</feature>
<dbReference type="Gene3D" id="1.20.1540.10">
    <property type="entry name" value="Rhomboid-like"/>
    <property type="match status" value="1"/>
</dbReference>
<dbReference type="AlphaFoldDB" id="A0A3C1KRG6"/>
<keyword evidence="10" id="KW-0645">Protease</keyword>
<feature type="transmembrane region" description="Helical" evidence="7">
    <location>
        <begin position="174"/>
        <end position="195"/>
    </location>
</feature>
<feature type="domain" description="Peptidase S54 rhomboid" evidence="8">
    <location>
        <begin position="136"/>
        <end position="276"/>
    </location>
</feature>
<feature type="transmembrane region" description="Helical" evidence="7">
    <location>
        <begin position="260"/>
        <end position="279"/>
    </location>
</feature>